<dbReference type="EC" id="3.6.4.12" evidence="3"/>
<dbReference type="GO" id="GO:0140658">
    <property type="term" value="F:ATP-dependent chromatin remodeler activity"/>
    <property type="evidence" value="ECO:0007669"/>
    <property type="project" value="Ensembl"/>
</dbReference>
<gene>
    <name evidence="17" type="primary">SMARCAD1</name>
</gene>
<dbReference type="Gene3D" id="3.40.50.10810">
    <property type="entry name" value="Tandem AAA-ATPase domain"/>
    <property type="match status" value="1"/>
</dbReference>
<feature type="domain" description="CUE" evidence="14">
    <location>
        <begin position="467"/>
        <end position="511"/>
    </location>
</feature>
<dbReference type="SMART" id="SM00490">
    <property type="entry name" value="HELICc"/>
    <property type="match status" value="1"/>
</dbReference>
<evidence type="ECO:0000259" key="16">
    <source>
        <dbReference type="PROSITE" id="PS51194"/>
    </source>
</evidence>
<dbReference type="OMA" id="NSWEALX"/>
<dbReference type="GO" id="GO:0016787">
    <property type="term" value="F:hydrolase activity"/>
    <property type="evidence" value="ECO:0007669"/>
    <property type="project" value="UniProtKB-KW"/>
</dbReference>
<dbReference type="PROSITE" id="PS51194">
    <property type="entry name" value="HELICASE_CTER"/>
    <property type="match status" value="1"/>
</dbReference>
<feature type="region of interest" description="Disordered" evidence="12">
    <location>
        <begin position="345"/>
        <end position="385"/>
    </location>
</feature>
<keyword evidence="9" id="KW-0238">DNA-binding</keyword>
<evidence type="ECO:0000313" key="18">
    <source>
        <dbReference type="Proteomes" id="UP000472272"/>
    </source>
</evidence>
<evidence type="ECO:0000256" key="10">
    <source>
        <dbReference type="ARBA" id="ARBA00023204"/>
    </source>
</evidence>
<comment type="catalytic activity">
    <reaction evidence="11">
        <text>ATP + H2O = ADP + phosphate + H(+)</text>
        <dbReference type="Rhea" id="RHEA:13065"/>
        <dbReference type="ChEBI" id="CHEBI:15377"/>
        <dbReference type="ChEBI" id="CHEBI:15378"/>
        <dbReference type="ChEBI" id="CHEBI:30616"/>
        <dbReference type="ChEBI" id="CHEBI:43474"/>
        <dbReference type="ChEBI" id="CHEBI:456216"/>
        <dbReference type="EC" id="3.6.4.12"/>
    </reaction>
    <physiologicalReaction direction="left-to-right" evidence="11">
        <dbReference type="Rhea" id="RHEA:13066"/>
    </physiologicalReaction>
</comment>
<dbReference type="InterPro" id="IPR027417">
    <property type="entry name" value="P-loop_NTPase"/>
</dbReference>
<dbReference type="Pfam" id="PF00176">
    <property type="entry name" value="SNF2-rel_dom"/>
    <property type="match status" value="1"/>
</dbReference>
<keyword evidence="13" id="KW-0812">Transmembrane</keyword>
<dbReference type="GO" id="GO:0043130">
    <property type="term" value="F:ubiquitin binding"/>
    <property type="evidence" value="ECO:0007669"/>
    <property type="project" value="InterPro"/>
</dbReference>
<dbReference type="CDD" id="cd14279">
    <property type="entry name" value="CUE"/>
    <property type="match status" value="1"/>
</dbReference>
<dbReference type="GeneTree" id="ENSGT00910000144252"/>
<evidence type="ECO:0000259" key="14">
    <source>
        <dbReference type="PROSITE" id="PS51140"/>
    </source>
</evidence>
<feature type="region of interest" description="Disordered" evidence="12">
    <location>
        <begin position="516"/>
        <end position="594"/>
    </location>
</feature>
<dbReference type="GO" id="GO:0043596">
    <property type="term" value="C:nuclear replication fork"/>
    <property type="evidence" value="ECO:0007669"/>
    <property type="project" value="Ensembl"/>
</dbReference>
<evidence type="ECO:0000256" key="8">
    <source>
        <dbReference type="ARBA" id="ARBA00022853"/>
    </source>
</evidence>
<keyword evidence="6" id="KW-0378">Hydrolase</keyword>
<dbReference type="PANTHER" id="PTHR10799">
    <property type="entry name" value="SNF2/RAD54 HELICASE FAMILY"/>
    <property type="match status" value="1"/>
</dbReference>
<dbReference type="GO" id="GO:0000729">
    <property type="term" value="P:DNA double-strand break processing"/>
    <property type="evidence" value="ECO:0007669"/>
    <property type="project" value="Ensembl"/>
</dbReference>
<reference evidence="17 18" key="1">
    <citation type="journal article" date="2019" name="Proc. Natl. Acad. Sci. U.S.A.">
        <title>Regulatory changes in pterin and carotenoid genes underlie balanced color polymorphisms in the wall lizard.</title>
        <authorList>
            <person name="Andrade P."/>
            <person name="Pinho C."/>
            <person name="Perez I de Lanuza G."/>
            <person name="Afonso S."/>
            <person name="Brejcha J."/>
            <person name="Rubin C.J."/>
            <person name="Wallerman O."/>
            <person name="Pereira P."/>
            <person name="Sabatino S.J."/>
            <person name="Bellati A."/>
            <person name="Pellitteri-Rosa D."/>
            <person name="Bosakova Z."/>
            <person name="Bunikis I."/>
            <person name="Carretero M.A."/>
            <person name="Feiner N."/>
            <person name="Marsik P."/>
            <person name="Pauperio F."/>
            <person name="Salvi D."/>
            <person name="Soler L."/>
            <person name="While G.M."/>
            <person name="Uller T."/>
            <person name="Font E."/>
            <person name="Andersson L."/>
            <person name="Carneiro M."/>
        </authorList>
    </citation>
    <scope>NUCLEOTIDE SEQUENCE</scope>
</reference>
<keyword evidence="7" id="KW-0347">Helicase</keyword>
<evidence type="ECO:0000256" key="12">
    <source>
        <dbReference type="SAM" id="MobiDB-lite"/>
    </source>
</evidence>
<dbReference type="Gene3D" id="3.40.50.300">
    <property type="entry name" value="P-loop containing nucleotide triphosphate hydrolases"/>
    <property type="match status" value="1"/>
</dbReference>
<dbReference type="FunFam" id="3.40.50.300:FF:000639">
    <property type="entry name" value="SWI/SNF-related matrix-associated actin-dependent regulator of chromatin subfamily A containing DEAD/H box 1 isoform X1"/>
    <property type="match status" value="1"/>
</dbReference>
<evidence type="ECO:0000256" key="11">
    <source>
        <dbReference type="ARBA" id="ARBA00048432"/>
    </source>
</evidence>
<dbReference type="GO" id="GO:0051304">
    <property type="term" value="P:chromosome separation"/>
    <property type="evidence" value="ECO:0007669"/>
    <property type="project" value="Ensembl"/>
</dbReference>
<feature type="region of interest" description="Disordered" evidence="12">
    <location>
        <begin position="102"/>
        <end position="138"/>
    </location>
</feature>
<feature type="region of interest" description="Disordered" evidence="12">
    <location>
        <begin position="232"/>
        <end position="312"/>
    </location>
</feature>
<keyword evidence="18" id="KW-1185">Reference proteome</keyword>
<dbReference type="AlphaFoldDB" id="A0A670K521"/>
<keyword evidence="8" id="KW-0156">Chromatin regulator</keyword>
<proteinExistence type="inferred from homology"/>
<dbReference type="CDD" id="cd17998">
    <property type="entry name" value="DEXHc_SMARCAD1"/>
    <property type="match status" value="1"/>
</dbReference>
<dbReference type="InterPro" id="IPR038718">
    <property type="entry name" value="SNF2-like_sf"/>
</dbReference>
<protein>
    <recommendedName>
        <fullName evidence="3">DNA helicase</fullName>
        <ecNumber evidence="3">3.6.4.12</ecNumber>
    </recommendedName>
</protein>
<keyword evidence="13" id="KW-1133">Transmembrane helix</keyword>
<feature type="compositionally biased region" description="Basic and acidic residues" evidence="12">
    <location>
        <begin position="422"/>
        <end position="436"/>
    </location>
</feature>
<organism evidence="17 18">
    <name type="scientific">Podarcis muralis</name>
    <name type="common">Wall lizard</name>
    <name type="synonym">Lacerta muralis</name>
    <dbReference type="NCBI Taxonomy" id="64176"/>
    <lineage>
        <taxon>Eukaryota</taxon>
        <taxon>Metazoa</taxon>
        <taxon>Chordata</taxon>
        <taxon>Craniata</taxon>
        <taxon>Vertebrata</taxon>
        <taxon>Euteleostomi</taxon>
        <taxon>Lepidosauria</taxon>
        <taxon>Squamata</taxon>
        <taxon>Bifurcata</taxon>
        <taxon>Unidentata</taxon>
        <taxon>Episquamata</taxon>
        <taxon>Laterata</taxon>
        <taxon>Lacertibaenia</taxon>
        <taxon>Lacertidae</taxon>
        <taxon>Podarcis</taxon>
    </lineage>
</organism>
<dbReference type="InterPro" id="IPR014001">
    <property type="entry name" value="Helicase_ATP-bd"/>
</dbReference>
<keyword evidence="7" id="KW-0067">ATP-binding</keyword>
<dbReference type="InterPro" id="IPR003892">
    <property type="entry name" value="CUE"/>
</dbReference>
<dbReference type="Ensembl" id="ENSPMRT00000032604.1">
    <property type="protein sequence ID" value="ENSPMRP00000030744.1"/>
    <property type="gene ID" value="ENSPMRG00000019915.1"/>
</dbReference>
<evidence type="ECO:0000256" key="3">
    <source>
        <dbReference type="ARBA" id="ARBA00012551"/>
    </source>
</evidence>
<dbReference type="GO" id="GO:0005654">
    <property type="term" value="C:nucleoplasm"/>
    <property type="evidence" value="ECO:0007669"/>
    <property type="project" value="Ensembl"/>
</dbReference>
<feature type="compositionally biased region" description="Basic residues" evidence="12">
    <location>
        <begin position="559"/>
        <end position="568"/>
    </location>
</feature>
<dbReference type="InterPro" id="IPR009060">
    <property type="entry name" value="UBA-like_sf"/>
</dbReference>
<dbReference type="InterPro" id="IPR000330">
    <property type="entry name" value="SNF2_N"/>
</dbReference>
<accession>A0A670K521</accession>
<feature type="compositionally biased region" description="Polar residues" evidence="12">
    <location>
        <begin position="530"/>
        <end position="542"/>
    </location>
</feature>
<keyword evidence="13" id="KW-0472">Membrane</keyword>
<evidence type="ECO:0000256" key="4">
    <source>
        <dbReference type="ARBA" id="ARBA00022454"/>
    </source>
</evidence>
<comment type="similarity">
    <text evidence="2">Belongs to the SNF2/RAD54 helicase family.</text>
</comment>
<feature type="compositionally biased region" description="Basic and acidic residues" evidence="12">
    <location>
        <begin position="543"/>
        <end position="558"/>
    </location>
</feature>
<dbReference type="GO" id="GO:0003677">
    <property type="term" value="F:DNA binding"/>
    <property type="evidence" value="ECO:0007669"/>
    <property type="project" value="UniProtKB-KW"/>
</dbReference>
<feature type="transmembrane region" description="Helical" evidence="13">
    <location>
        <begin position="64"/>
        <end position="85"/>
    </location>
</feature>
<feature type="domain" description="Helicase C-terminal" evidence="16">
    <location>
        <begin position="1106"/>
        <end position="1268"/>
    </location>
</feature>
<evidence type="ECO:0000256" key="7">
    <source>
        <dbReference type="ARBA" id="ARBA00022806"/>
    </source>
</evidence>
<dbReference type="InterPro" id="IPR049730">
    <property type="entry name" value="SNF2/RAD54-like_C"/>
</dbReference>
<dbReference type="Pfam" id="PF00271">
    <property type="entry name" value="Helicase_C"/>
    <property type="match status" value="1"/>
</dbReference>
<reference evidence="17" key="2">
    <citation type="submission" date="2025-08" db="UniProtKB">
        <authorList>
            <consortium name="Ensembl"/>
        </authorList>
    </citation>
    <scope>IDENTIFICATION</scope>
</reference>
<dbReference type="GO" id="GO:0035861">
    <property type="term" value="C:site of double-strand break"/>
    <property type="evidence" value="ECO:0007669"/>
    <property type="project" value="Ensembl"/>
</dbReference>
<feature type="compositionally biased region" description="Acidic residues" evidence="12">
    <location>
        <begin position="372"/>
        <end position="383"/>
    </location>
</feature>
<evidence type="ECO:0000256" key="5">
    <source>
        <dbReference type="ARBA" id="ARBA00022763"/>
    </source>
</evidence>
<dbReference type="GO" id="GO:0005524">
    <property type="term" value="F:ATP binding"/>
    <property type="evidence" value="ECO:0007669"/>
    <property type="project" value="InterPro"/>
</dbReference>
<evidence type="ECO:0000259" key="15">
    <source>
        <dbReference type="PROSITE" id="PS51192"/>
    </source>
</evidence>
<feature type="domain" description="Helicase ATP-binding" evidence="15">
    <location>
        <begin position="728"/>
        <end position="925"/>
    </location>
</feature>
<dbReference type="InterPro" id="IPR001650">
    <property type="entry name" value="Helicase_C-like"/>
</dbReference>
<keyword evidence="10" id="KW-0234">DNA repair</keyword>
<evidence type="ECO:0000256" key="9">
    <source>
        <dbReference type="ARBA" id="ARBA00023125"/>
    </source>
</evidence>
<evidence type="ECO:0000256" key="1">
    <source>
        <dbReference type="ARBA" id="ARBA00004286"/>
    </source>
</evidence>
<sequence>MLGKNEGNPVRSSLGAALGYNPPFLSLFSQRPLPPILPARLSLSPFFPLRLYRSPCRARWLRPAFAVIVAAVVIPSAQPALSFFFPLPSLFAVAAGRCRRSGKARAPPRSGGGETWVSSTPLAATPPTPSSSPSPARGASLLSLRHVPLAPLPPAPELRQGRHRPRAPEGPVDLQPPRAATEDATLDLYGAIVSPRDFKLNSIICDRSGRPIMSLLNLNRFRFERKSCMEEESAPSPGLSADQEEASSTSLDAVDKDTTCSPPSKDGAASVGEENDNVPDHISKPATPASDVSEKTDDSSVPETPEAKRTTHSSFFKCQKDVIELSSESEEEVAPKYSRIKQFAAPRKDVIIISEPSDSEEDEGKPSKSVKEDEEEEEEEEDLNYCKLQTLKELFPQKSDEELLQLISSTATMDEAIAEGLKLNEEGSSRKRKLEESANDGTEDEDDQNTKKKRLDPLQSPENQWEKREHLVSKLHKEFPSLDKEELRDVLREHNWIFQEAFESLKVFMEDHEDTQYPSKSEVSNGKGVSVNNSHYRQNDTNVKLKEKSSTRTENGFRKKDKKKKTWSTKRDSQDLEYESASEAGSSLDEDYGGSDDVMEDGYKTKILSFLQDASLGELTLIPQCSQKKAQKIIELRPFNSWEALFTKMCKTNGLSEDIIWNCKILLRERAVVLQLMNKCEEISNKLTKQVTRITGDSGSGWNIDQPSILNSSMELKPYQKIGLNWLALLHKHSLNGILADEMGLGKTIQAIAFLAYLYEVGDVGPHLIVVPASTIDNWIREVNLWCPELQVLFYYGSQEDRRHLRMDIHNKVADFNVIVTTHPFPFFCTGSFPLAQGLCSWLPHRSAGHMYNCAISSPEDRSLFRRMKINYAIFDEGHMLKNMGSVRYQHLMTINAKNRLLLTGTPVQNNLLELMSLLNFVMPRMFSSSTSEIRRMFSSKAKATEEHSIYEKERIAHAKQIIKPFILRRVKDEVLKQLPPKKDIIEQCEMSEKQEKLYQDLFSYLKKSIDSHEKNSEMGNVMMQLRKMANHPLLHRQYYTAEKLKVMSKLMLKEPTHCEANPDLIFEDMSVMTDYELHLLCKQYANINDFKLEMDLILDSGKFRTLERILSEFKEKGDRVVLFSQFTMMLDILEVLLKHKQHRYLRLDGKTQISDRIHLIDEFNSDMGIFIFLLSTKAGGLGINLTSANVVILHDIDCNPYNDKQAEDRCHRVGQTREVKVIRLISKGTIEESMLRISQQKLKLEQDMTAADAGEEGAIPADIATLLKASLGL</sequence>
<keyword evidence="7" id="KW-0547">Nucleotide-binding</keyword>
<reference evidence="17" key="3">
    <citation type="submission" date="2025-09" db="UniProtKB">
        <authorList>
            <consortium name="Ensembl"/>
        </authorList>
    </citation>
    <scope>IDENTIFICATION</scope>
</reference>
<evidence type="ECO:0000256" key="2">
    <source>
        <dbReference type="ARBA" id="ARBA00007025"/>
    </source>
</evidence>
<feature type="region of interest" description="Disordered" evidence="12">
    <location>
        <begin position="152"/>
        <end position="178"/>
    </location>
</feature>
<dbReference type="SUPFAM" id="SSF52540">
    <property type="entry name" value="P-loop containing nucleoside triphosphate hydrolases"/>
    <property type="match status" value="2"/>
</dbReference>
<feature type="compositionally biased region" description="Acidic residues" evidence="12">
    <location>
        <begin position="437"/>
        <end position="447"/>
    </location>
</feature>
<dbReference type="GO" id="GO:0000792">
    <property type="term" value="C:heterochromatin"/>
    <property type="evidence" value="ECO:0007669"/>
    <property type="project" value="Ensembl"/>
</dbReference>
<evidence type="ECO:0000256" key="6">
    <source>
        <dbReference type="ARBA" id="ARBA00022801"/>
    </source>
</evidence>
<evidence type="ECO:0000313" key="17">
    <source>
        <dbReference type="Ensembl" id="ENSPMRP00000030744.1"/>
    </source>
</evidence>
<dbReference type="CDD" id="cd18793">
    <property type="entry name" value="SF2_C_SNF"/>
    <property type="match status" value="1"/>
</dbReference>
<dbReference type="Proteomes" id="UP000472272">
    <property type="component" value="Chromosome 9"/>
</dbReference>
<feature type="region of interest" description="Disordered" evidence="12">
    <location>
        <begin position="418"/>
        <end position="469"/>
    </location>
</feature>
<keyword evidence="5" id="KW-0227">DNA damage</keyword>
<name>A0A670K521_PODMU</name>
<dbReference type="GO" id="GO:0000018">
    <property type="term" value="P:regulation of DNA recombination"/>
    <property type="evidence" value="ECO:0007669"/>
    <property type="project" value="Ensembl"/>
</dbReference>
<dbReference type="GO" id="GO:0003678">
    <property type="term" value="F:DNA helicase activity"/>
    <property type="evidence" value="ECO:0007669"/>
    <property type="project" value="UniProtKB-EC"/>
</dbReference>
<dbReference type="PROSITE" id="PS51140">
    <property type="entry name" value="CUE"/>
    <property type="match status" value="1"/>
</dbReference>
<evidence type="ECO:0000256" key="13">
    <source>
        <dbReference type="SAM" id="Phobius"/>
    </source>
</evidence>
<comment type="subcellular location">
    <subcellularLocation>
        <location evidence="1">Chromosome</location>
    </subcellularLocation>
</comment>
<dbReference type="SUPFAM" id="SSF46934">
    <property type="entry name" value="UBA-like"/>
    <property type="match status" value="1"/>
</dbReference>
<dbReference type="SMART" id="SM00487">
    <property type="entry name" value="DEXDc"/>
    <property type="match status" value="1"/>
</dbReference>
<keyword evidence="4" id="KW-0158">Chromosome</keyword>
<dbReference type="PROSITE" id="PS51192">
    <property type="entry name" value="HELICASE_ATP_BIND_1"/>
    <property type="match status" value="1"/>
</dbReference>